<feature type="transmembrane region" description="Helical" evidence="1">
    <location>
        <begin position="873"/>
        <end position="893"/>
    </location>
</feature>
<dbReference type="SUPFAM" id="SSF82693">
    <property type="entry name" value="Multidrug efflux transporter AcrB pore domain, PN1, PN2, PC1 and PC2 subdomains"/>
    <property type="match status" value="1"/>
</dbReference>
<protein>
    <submittedName>
        <fullName evidence="2">Acriflavine resistance protein B</fullName>
    </submittedName>
</protein>
<feature type="transmembrane region" description="Helical" evidence="1">
    <location>
        <begin position="969"/>
        <end position="989"/>
    </location>
</feature>
<evidence type="ECO:0000313" key="3">
    <source>
        <dbReference type="Proteomes" id="UP000176562"/>
    </source>
</evidence>
<feature type="transmembrane region" description="Helical" evidence="1">
    <location>
        <begin position="456"/>
        <end position="479"/>
    </location>
</feature>
<feature type="transmembrane region" description="Helical" evidence="1">
    <location>
        <begin position="1001"/>
        <end position="1028"/>
    </location>
</feature>
<dbReference type="GO" id="GO:0042910">
    <property type="term" value="F:xenobiotic transmembrane transporter activity"/>
    <property type="evidence" value="ECO:0007669"/>
    <property type="project" value="TreeGrafter"/>
</dbReference>
<dbReference type="EMBL" id="CP017781">
    <property type="protein sequence ID" value="AOZ70842.1"/>
    <property type="molecule type" value="Genomic_DNA"/>
</dbReference>
<dbReference type="Pfam" id="PF00873">
    <property type="entry name" value="ACR_tran"/>
    <property type="match status" value="1"/>
</dbReference>
<keyword evidence="1" id="KW-0812">Transmembrane</keyword>
<feature type="transmembrane region" description="Helical" evidence="1">
    <location>
        <begin position="899"/>
        <end position="919"/>
    </location>
</feature>
<dbReference type="Gene3D" id="1.20.1640.10">
    <property type="entry name" value="Multidrug efflux transporter AcrB transmembrane domain"/>
    <property type="match status" value="2"/>
</dbReference>
<dbReference type="Gene3D" id="3.30.70.1430">
    <property type="entry name" value="Multidrug efflux transporter AcrB pore domain"/>
    <property type="match status" value="2"/>
</dbReference>
<dbReference type="SUPFAM" id="SSF82866">
    <property type="entry name" value="Multidrug efflux transporter AcrB transmembrane domain"/>
    <property type="match status" value="2"/>
</dbReference>
<sequence>MPPARGLIGLFTRHRTLANILLVVLLCAGLAVMPKMRAQFFPDSVTEEVEVAVTWEGAGAEDVDRAIVQVLEPSLIAVEGVASSESRATEGSARITLEFEPGWDMGRAVSDVEQAITTAADLPEAAEAPEVTRGVWRDTVTDVVVTGPLAPEQLGRLTDELVVRFYGAGVTRTTVQGFAAPRTIVEVSTPAMMKHDVTLAQIAAVIGAEAATSPAGDVAGGAARVRTGEERREARDLARLVLRSNADGSQLLLGDVATIRPEGVDRARAYFVGQQPAMTINVSRSAAGDAIALQRAVEKTVAEMRPTLPAGTTIDLVRTRSNLILDRLNLLVGNGIQGLALVLLLLFLFLNARTAFWVAMGIPTSMAAALAVMYFSGMTINMISIFALILTLGIVVDDAIVVGEHADFRARELGEHPVLAAEQGARRMAAPVFASTLTTIIAFAALILIGGQMGTMIYDIPFTVIAVLSASLIECFLILPNHMAHALSHTAEGRWYDWPSRKVNIGLEWVRVRLMRPFTRAVVRARYAVIALCIALLASQVALLISGKVQWRFFSAPEQSTVTGSFSMVAGAARADTAAQMRALQAAVEAVGQSYEAEYGTNPVLYALAQIGGASGRALASADSKDTDLLGAISVELIDADDRPYSSADFVARLQERAERHPLLEELSFRSYGIGPASDGLSVQFSGAESRVLKAAAEDLKTALAAFPEVSAVEDNLAYDKEELILDLTPQGAALGFDTDALSRELRARLNGTEAATYPDGVRSAAIRVEMPEAERAADFIERMQMRTPAGGWVPLSDIVTLRAETGFSTIRREDGLRLVAVTGDISEDDPERANAITRALETEILPRIAEERGVVWMLSGAAEQERDFMADAMLGLGLCLIGIYIVLAWIFASWTRPMVVMSVIPFGLVGAIWGHYLWDLPMSMFAVVGALGMSGIIINDAIVLISTVDEYAARRGVVPAIVDAVADRLRPVLLTTATTVLGLAPLLYETSSQALFLKPTVITLVYGLGFGMVIVLVVVPAMLAVQLDITRQVQAMRLGARVPGLRAVLWGASGAVVLAFAATLGRAMLAGEGVGGALGLFAGLAGGIALAAGAFAPRYLRGRVGLIRGSR</sequence>
<feature type="transmembrane region" description="Helical" evidence="1">
    <location>
        <begin position="525"/>
        <end position="545"/>
    </location>
</feature>
<feature type="transmembrane region" description="Helical" evidence="1">
    <location>
        <begin position="428"/>
        <end position="449"/>
    </location>
</feature>
<dbReference type="KEGG" id="rhp:LPB142_02795"/>
<feature type="transmembrane region" description="Helical" evidence="1">
    <location>
        <begin position="16"/>
        <end position="33"/>
    </location>
</feature>
<dbReference type="PANTHER" id="PTHR32063">
    <property type="match status" value="1"/>
</dbReference>
<dbReference type="PANTHER" id="PTHR32063:SF33">
    <property type="entry name" value="RND SUPERFAMILY EFFLUX PUMP PERMEASE COMPONENT"/>
    <property type="match status" value="1"/>
</dbReference>
<evidence type="ECO:0000313" key="2">
    <source>
        <dbReference type="EMBL" id="AOZ70842.1"/>
    </source>
</evidence>
<accession>A0A1D9MG42</accession>
<feature type="transmembrane region" description="Helical" evidence="1">
    <location>
        <begin position="328"/>
        <end position="350"/>
    </location>
</feature>
<feature type="transmembrane region" description="Helical" evidence="1">
    <location>
        <begin position="1078"/>
        <end position="1097"/>
    </location>
</feature>
<reference evidence="2 3" key="1">
    <citation type="submission" date="2016-10" db="EMBL/GenBank/DDBJ databases">
        <title>Rhodobacter sp. LPB0142, isolated from sea water.</title>
        <authorList>
            <person name="Kim E."/>
            <person name="Yi H."/>
        </authorList>
    </citation>
    <scope>NUCLEOTIDE SEQUENCE [LARGE SCALE GENOMIC DNA]</scope>
    <source>
        <strain evidence="2 3">LPB0142</strain>
    </source>
</reference>
<dbReference type="STRING" id="1850250.LPB142_02795"/>
<keyword evidence="1" id="KW-0472">Membrane</keyword>
<keyword evidence="1" id="KW-1133">Transmembrane helix</keyword>
<proteinExistence type="predicted"/>
<dbReference type="Gene3D" id="3.30.70.1320">
    <property type="entry name" value="Multidrug efflux transporter AcrB pore domain like"/>
    <property type="match status" value="1"/>
</dbReference>
<dbReference type="Gene3D" id="3.30.2090.10">
    <property type="entry name" value="Multidrug efflux transporter AcrB TolC docking domain, DN and DC subdomains"/>
    <property type="match status" value="2"/>
</dbReference>
<dbReference type="AlphaFoldDB" id="A0A1D9MG42"/>
<evidence type="ECO:0000256" key="1">
    <source>
        <dbReference type="SAM" id="Phobius"/>
    </source>
</evidence>
<dbReference type="SUPFAM" id="SSF82714">
    <property type="entry name" value="Multidrug efflux transporter AcrB TolC docking domain, DN and DC subdomains"/>
    <property type="match status" value="2"/>
</dbReference>
<dbReference type="PRINTS" id="PR00702">
    <property type="entry name" value="ACRIFLAVINRP"/>
</dbReference>
<gene>
    <name evidence="2" type="ORF">LPB142_02795</name>
</gene>
<name>A0A1D9MG42_9RHOB</name>
<organism evidence="2 3">
    <name type="scientific">Rhodobacter xanthinilyticus</name>
    <dbReference type="NCBI Taxonomy" id="1850250"/>
    <lineage>
        <taxon>Bacteria</taxon>
        <taxon>Pseudomonadati</taxon>
        <taxon>Pseudomonadota</taxon>
        <taxon>Alphaproteobacteria</taxon>
        <taxon>Rhodobacterales</taxon>
        <taxon>Rhodobacter group</taxon>
        <taxon>Rhodobacter</taxon>
    </lineage>
</organism>
<feature type="transmembrane region" description="Helical" evidence="1">
    <location>
        <begin position="1048"/>
        <end position="1066"/>
    </location>
</feature>
<dbReference type="GO" id="GO:0005886">
    <property type="term" value="C:plasma membrane"/>
    <property type="evidence" value="ECO:0007669"/>
    <property type="project" value="TreeGrafter"/>
</dbReference>
<dbReference type="Proteomes" id="UP000176562">
    <property type="component" value="Chromosome"/>
</dbReference>
<dbReference type="InterPro" id="IPR027463">
    <property type="entry name" value="AcrB_DN_DC_subdom"/>
</dbReference>
<feature type="transmembrane region" description="Helical" evidence="1">
    <location>
        <begin position="926"/>
        <end position="949"/>
    </location>
</feature>
<keyword evidence="3" id="KW-1185">Reference proteome</keyword>
<dbReference type="Gene3D" id="3.30.70.1440">
    <property type="entry name" value="Multidrug efflux transporter AcrB pore domain"/>
    <property type="match status" value="1"/>
</dbReference>
<dbReference type="InterPro" id="IPR001036">
    <property type="entry name" value="Acrflvin-R"/>
</dbReference>